<dbReference type="InterPro" id="IPR023214">
    <property type="entry name" value="HAD_sf"/>
</dbReference>
<evidence type="ECO:0000256" key="6">
    <source>
        <dbReference type="ARBA" id="ARBA00022741"/>
    </source>
</evidence>
<evidence type="ECO:0000256" key="10">
    <source>
        <dbReference type="ARBA" id="ARBA00022989"/>
    </source>
</evidence>
<feature type="transmembrane region" description="Helical" evidence="12">
    <location>
        <begin position="772"/>
        <end position="789"/>
    </location>
</feature>
<dbReference type="GO" id="GO:0005524">
    <property type="term" value="F:ATP binding"/>
    <property type="evidence" value="ECO:0007669"/>
    <property type="project" value="UniProtKB-KW"/>
</dbReference>
<evidence type="ECO:0000313" key="15">
    <source>
        <dbReference type="Proteomes" id="UP000229730"/>
    </source>
</evidence>
<dbReference type="SFLD" id="SFLDS00003">
    <property type="entry name" value="Haloacid_Dehalogenase"/>
    <property type="match status" value="1"/>
</dbReference>
<dbReference type="SUPFAM" id="SSF81665">
    <property type="entry name" value="Calcium ATPase, transmembrane domain M"/>
    <property type="match status" value="1"/>
</dbReference>
<dbReference type="GO" id="GO:0016887">
    <property type="term" value="F:ATP hydrolysis activity"/>
    <property type="evidence" value="ECO:0007669"/>
    <property type="project" value="InterPro"/>
</dbReference>
<dbReference type="SUPFAM" id="SSF81660">
    <property type="entry name" value="Metal cation-transporting ATPase, ATP-binding domain N"/>
    <property type="match status" value="1"/>
</dbReference>
<dbReference type="PANTHER" id="PTHR43294">
    <property type="entry name" value="SODIUM/POTASSIUM-TRANSPORTING ATPASE SUBUNIT ALPHA"/>
    <property type="match status" value="1"/>
</dbReference>
<feature type="transmembrane region" description="Helical" evidence="12">
    <location>
        <begin position="809"/>
        <end position="830"/>
    </location>
</feature>
<evidence type="ECO:0000256" key="2">
    <source>
        <dbReference type="ARBA" id="ARBA00005675"/>
    </source>
</evidence>
<feature type="transmembrane region" description="Helical" evidence="12">
    <location>
        <begin position="695"/>
        <end position="718"/>
    </location>
</feature>
<dbReference type="PANTHER" id="PTHR43294:SF21">
    <property type="entry name" value="CATION TRANSPORTING ATPASE"/>
    <property type="match status" value="1"/>
</dbReference>
<dbReference type="InterPro" id="IPR008250">
    <property type="entry name" value="ATPase_P-typ_transduc_dom_A_sf"/>
</dbReference>
<dbReference type="PROSITE" id="PS00154">
    <property type="entry name" value="ATPASE_E1_E2"/>
    <property type="match status" value="1"/>
</dbReference>
<accession>A0A2G4YUD4</accession>
<evidence type="ECO:0000256" key="1">
    <source>
        <dbReference type="ARBA" id="ARBA00004651"/>
    </source>
</evidence>
<dbReference type="GO" id="GO:0005886">
    <property type="term" value="C:plasma membrane"/>
    <property type="evidence" value="ECO:0007669"/>
    <property type="project" value="UniProtKB-SubCell"/>
</dbReference>
<comment type="subcellular location">
    <subcellularLocation>
        <location evidence="1">Cell membrane</location>
        <topology evidence="1">Multi-pass membrane protein</topology>
    </subcellularLocation>
</comment>
<gene>
    <name evidence="14" type="ORF">CRD36_04145</name>
</gene>
<dbReference type="Pfam" id="PF00690">
    <property type="entry name" value="Cation_ATPase_N"/>
    <property type="match status" value="1"/>
</dbReference>
<dbReference type="InterPro" id="IPR023299">
    <property type="entry name" value="ATPase_P-typ_cyto_dom_N"/>
</dbReference>
<feature type="transmembrane region" description="Helical" evidence="12">
    <location>
        <begin position="248"/>
        <end position="266"/>
    </location>
</feature>
<dbReference type="GO" id="GO:0030007">
    <property type="term" value="P:intracellular potassium ion homeostasis"/>
    <property type="evidence" value="ECO:0007669"/>
    <property type="project" value="TreeGrafter"/>
</dbReference>
<feature type="transmembrane region" description="Helical" evidence="12">
    <location>
        <begin position="842"/>
        <end position="860"/>
    </location>
</feature>
<keyword evidence="4" id="KW-0597">Phosphoprotein</keyword>
<organism evidence="14 15">
    <name type="scientific">Paremcibacter congregatus</name>
    <dbReference type="NCBI Taxonomy" id="2043170"/>
    <lineage>
        <taxon>Bacteria</taxon>
        <taxon>Pseudomonadati</taxon>
        <taxon>Pseudomonadota</taxon>
        <taxon>Alphaproteobacteria</taxon>
        <taxon>Emcibacterales</taxon>
        <taxon>Emcibacteraceae</taxon>
        <taxon>Paremcibacter</taxon>
    </lineage>
</organism>
<dbReference type="InterPro" id="IPR059000">
    <property type="entry name" value="ATPase_P-type_domA"/>
</dbReference>
<keyword evidence="10 12" id="KW-1133">Transmembrane helix</keyword>
<keyword evidence="6" id="KW-0547">Nucleotide-binding</keyword>
<protein>
    <submittedName>
        <fullName evidence="14">ATPase</fullName>
    </submittedName>
</protein>
<evidence type="ECO:0000256" key="4">
    <source>
        <dbReference type="ARBA" id="ARBA00022553"/>
    </source>
</evidence>
<evidence type="ECO:0000256" key="8">
    <source>
        <dbReference type="ARBA" id="ARBA00022842"/>
    </source>
</evidence>
<evidence type="ECO:0000256" key="9">
    <source>
        <dbReference type="ARBA" id="ARBA00022967"/>
    </source>
</evidence>
<evidence type="ECO:0000256" key="3">
    <source>
        <dbReference type="ARBA" id="ARBA00022475"/>
    </source>
</evidence>
<keyword evidence="9" id="KW-1278">Translocase</keyword>
<dbReference type="GO" id="GO:0005391">
    <property type="term" value="F:P-type sodium:potassium-exchanging transporter activity"/>
    <property type="evidence" value="ECO:0007669"/>
    <property type="project" value="TreeGrafter"/>
</dbReference>
<sequence length="868" mass="92805">MQKSGSYHAQTADAVTCLFKVTTATGLSAEDVEQRRAQYGPNRLGRHKQKSALAILADQFRNILAALLIGAAAISFAFQDTAEGLAILVVIALNTTIGYWAESKAIRSMAALRKMGRAHTQVRREGKSVAIPGEDIVPGDIILLEAGDIVTADIRIIECHSLQINESLLTGEAIPVNKKAAPLPVETNLYERHNMLFKGTSITRGSCTGVCVATGRATELGQIADLAQEATAATSPLEYRLQKLSAQLAYAVLVLMTLLTLIGLGTGRELLVMIKTGIALAVAAIPEGLPIVATMALARGMWRLARNNALIEQLSAVETLGAVNIIFTDKTGTLTKNKMKVIDFILPSDGGSPAAPVSAKQRALRVCALCTSGPDPRRLTDPMEKALVEAAEQAGVFAKQLLNALPRVREISFDPDVRMMATLHQQEKKVLYLVKGAPEAILAKATKIAGDGHDPPLTAKEKAQWLSRTENLAQHGLRILALAEKTTAKTDTPVFEDLTFLGLLSLEDPPRKDAAAAVKAAQEAGIRVIMVTGDNMVTGSAIARAVGIEGAGPGAAQEGTALAKGNLTPSAQAQLLKTSVFARMSPSEKLNLIDLHQKNGAVVAMTGDGVNDAPALKKADVGIAMGLRGTEVAKQAAEMILKDDAFASIVIAIQQGRVIYANIRKFVIYLLSCNLSEVLVVTTCLLAGFPLPLLPLQILFLNLVTDVFPALALGFGQGDAEILKRPPRARSAALIEPRHWQAIIAYAIIMTLSVVGAFLWAHRHPDYSADGANSIAFLSLALGQLWHVFNMRSRRAALLKNQVMQNPYVWGAIGICLSLLAAALYWPLLATVLHLEIPDQKGWLVIVFASLIPLLLGQIFKFTPPSRS</sequence>
<dbReference type="AlphaFoldDB" id="A0A2G4YUD4"/>
<dbReference type="Gene3D" id="1.20.1110.10">
    <property type="entry name" value="Calcium-transporting ATPase, transmembrane domain"/>
    <property type="match status" value="1"/>
</dbReference>
<evidence type="ECO:0000256" key="5">
    <source>
        <dbReference type="ARBA" id="ARBA00022692"/>
    </source>
</evidence>
<feature type="transmembrane region" description="Helical" evidence="12">
    <location>
        <begin position="84"/>
        <end position="101"/>
    </location>
</feature>
<name>A0A2G4YUD4_9PROT</name>
<dbReference type="RefSeq" id="WP_099471462.1">
    <property type="nucleotide sequence ID" value="NZ_CP041025.1"/>
</dbReference>
<dbReference type="InterPro" id="IPR023298">
    <property type="entry name" value="ATPase_P-typ_TM_dom_sf"/>
</dbReference>
<feature type="transmembrane region" description="Helical" evidence="12">
    <location>
        <begin position="278"/>
        <end position="298"/>
    </location>
</feature>
<dbReference type="InterPro" id="IPR018303">
    <property type="entry name" value="ATPase_P-typ_P_site"/>
</dbReference>
<keyword evidence="5 12" id="KW-0812">Transmembrane</keyword>
<keyword evidence="7" id="KW-0067">ATP-binding</keyword>
<dbReference type="GO" id="GO:0036376">
    <property type="term" value="P:sodium ion export across plasma membrane"/>
    <property type="evidence" value="ECO:0007669"/>
    <property type="project" value="TreeGrafter"/>
</dbReference>
<dbReference type="InParanoid" id="A0A2G4YUD4"/>
<dbReference type="GO" id="GO:1990573">
    <property type="term" value="P:potassium ion import across plasma membrane"/>
    <property type="evidence" value="ECO:0007669"/>
    <property type="project" value="TreeGrafter"/>
</dbReference>
<dbReference type="SUPFAM" id="SSF81653">
    <property type="entry name" value="Calcium ATPase, transduction domain A"/>
    <property type="match status" value="1"/>
</dbReference>
<dbReference type="GO" id="GO:0006883">
    <property type="term" value="P:intracellular sodium ion homeostasis"/>
    <property type="evidence" value="ECO:0007669"/>
    <property type="project" value="TreeGrafter"/>
</dbReference>
<dbReference type="OrthoDB" id="391538at2"/>
<feature type="transmembrane region" description="Helical" evidence="12">
    <location>
        <begin position="60"/>
        <end position="78"/>
    </location>
</feature>
<dbReference type="FunCoup" id="A0A2G4YUD4">
    <property type="interactions" value="237"/>
</dbReference>
<dbReference type="Gene3D" id="3.40.50.1000">
    <property type="entry name" value="HAD superfamily/HAD-like"/>
    <property type="match status" value="1"/>
</dbReference>
<dbReference type="InterPro" id="IPR006068">
    <property type="entry name" value="ATPase_P-typ_cation-transptr_C"/>
</dbReference>
<dbReference type="FunFam" id="2.70.150.10:FF:000160">
    <property type="entry name" value="Sarcoplasmic/endoplasmic reticulum calcium ATPase 1"/>
    <property type="match status" value="1"/>
</dbReference>
<proteinExistence type="inferred from homology"/>
<keyword evidence="8" id="KW-0460">Magnesium</keyword>
<evidence type="ECO:0000256" key="7">
    <source>
        <dbReference type="ARBA" id="ARBA00022840"/>
    </source>
</evidence>
<dbReference type="Proteomes" id="UP000229730">
    <property type="component" value="Unassembled WGS sequence"/>
</dbReference>
<dbReference type="SMART" id="SM00831">
    <property type="entry name" value="Cation_ATPase_N"/>
    <property type="match status" value="1"/>
</dbReference>
<feature type="transmembrane region" description="Helical" evidence="12">
    <location>
        <begin position="739"/>
        <end position="760"/>
    </location>
</feature>
<dbReference type="InterPro" id="IPR050510">
    <property type="entry name" value="Cation_transp_ATPase_P-type"/>
</dbReference>
<evidence type="ECO:0000259" key="13">
    <source>
        <dbReference type="SMART" id="SM00831"/>
    </source>
</evidence>
<dbReference type="InterPro" id="IPR001757">
    <property type="entry name" value="P_typ_ATPase"/>
</dbReference>
<dbReference type="Pfam" id="PF13246">
    <property type="entry name" value="Cation_ATPase"/>
    <property type="match status" value="1"/>
</dbReference>
<dbReference type="InterPro" id="IPR044492">
    <property type="entry name" value="P_typ_ATPase_HD_dom"/>
</dbReference>
<dbReference type="SFLD" id="SFLDG00002">
    <property type="entry name" value="C1.7:_P-type_atpase_like"/>
    <property type="match status" value="1"/>
</dbReference>
<dbReference type="Gene3D" id="2.70.150.10">
    <property type="entry name" value="Calcium-transporting ATPase, cytoplasmic transduction domain A"/>
    <property type="match status" value="1"/>
</dbReference>
<keyword evidence="15" id="KW-1185">Reference proteome</keyword>
<feature type="transmembrane region" description="Helical" evidence="12">
    <location>
        <begin position="666"/>
        <end position="689"/>
    </location>
</feature>
<evidence type="ECO:0000313" key="14">
    <source>
        <dbReference type="EMBL" id="PHZ85877.1"/>
    </source>
</evidence>
<dbReference type="SFLD" id="SFLDF00027">
    <property type="entry name" value="p-type_atpase"/>
    <property type="match status" value="1"/>
</dbReference>
<dbReference type="GO" id="GO:1902600">
    <property type="term" value="P:proton transmembrane transport"/>
    <property type="evidence" value="ECO:0007669"/>
    <property type="project" value="TreeGrafter"/>
</dbReference>
<reference evidence="14 15" key="1">
    <citation type="submission" date="2017-10" db="EMBL/GenBank/DDBJ databases">
        <title>Frigbacter circumglobatus gen. nov. sp. nov., isolated from sediment cultured in situ.</title>
        <authorList>
            <person name="Zhao Z."/>
        </authorList>
    </citation>
    <scope>NUCLEOTIDE SEQUENCE [LARGE SCALE GENOMIC DNA]</scope>
    <source>
        <strain evidence="14 15">ZYL</strain>
    </source>
</reference>
<dbReference type="PRINTS" id="PR00119">
    <property type="entry name" value="CATATPASE"/>
</dbReference>
<dbReference type="PRINTS" id="PR00120">
    <property type="entry name" value="HATPASE"/>
</dbReference>
<keyword evidence="11 12" id="KW-0472">Membrane</keyword>
<dbReference type="InterPro" id="IPR036412">
    <property type="entry name" value="HAD-like_sf"/>
</dbReference>
<keyword evidence="3" id="KW-1003">Cell membrane</keyword>
<comment type="caution">
    <text evidence="14">The sequence shown here is derived from an EMBL/GenBank/DDBJ whole genome shotgun (WGS) entry which is preliminary data.</text>
</comment>
<dbReference type="EMBL" id="PDEM01000009">
    <property type="protein sequence ID" value="PHZ85877.1"/>
    <property type="molecule type" value="Genomic_DNA"/>
</dbReference>
<evidence type="ECO:0000256" key="12">
    <source>
        <dbReference type="SAM" id="Phobius"/>
    </source>
</evidence>
<dbReference type="Pfam" id="PF00122">
    <property type="entry name" value="E1-E2_ATPase"/>
    <property type="match status" value="1"/>
</dbReference>
<dbReference type="InterPro" id="IPR004014">
    <property type="entry name" value="ATPase_P-typ_cation-transptr_N"/>
</dbReference>
<dbReference type="SUPFAM" id="SSF56784">
    <property type="entry name" value="HAD-like"/>
    <property type="match status" value="1"/>
</dbReference>
<evidence type="ECO:0000256" key="11">
    <source>
        <dbReference type="ARBA" id="ARBA00023136"/>
    </source>
</evidence>
<dbReference type="NCBIfam" id="TIGR01494">
    <property type="entry name" value="ATPase_P-type"/>
    <property type="match status" value="2"/>
</dbReference>
<comment type="similarity">
    <text evidence="2">Belongs to the cation transport ATPase (P-type) (TC 3.A.3) family. Type IIA subfamily.</text>
</comment>
<dbReference type="Gene3D" id="3.40.1110.10">
    <property type="entry name" value="Calcium-transporting ATPase, cytoplasmic domain N"/>
    <property type="match status" value="1"/>
</dbReference>
<feature type="domain" description="Cation-transporting P-type ATPase N-terminal" evidence="13">
    <location>
        <begin position="6"/>
        <end position="80"/>
    </location>
</feature>
<dbReference type="Pfam" id="PF00689">
    <property type="entry name" value="Cation_ATPase_C"/>
    <property type="match status" value="1"/>
</dbReference>